<reference evidence="2 3" key="1">
    <citation type="submission" date="2012-12" db="EMBL/GenBank/DDBJ databases">
        <title>Genome assembly of Fulvivirga imtechensis AK7.</title>
        <authorList>
            <person name="Nupur N."/>
            <person name="Khatri I."/>
            <person name="Kumar R."/>
            <person name="Subramanian S."/>
            <person name="Pinnaka A."/>
        </authorList>
    </citation>
    <scope>NUCLEOTIDE SEQUENCE [LARGE SCALE GENOMIC DNA]</scope>
    <source>
        <strain evidence="2 3">AK7</strain>
    </source>
</reference>
<feature type="transmembrane region" description="Helical" evidence="1">
    <location>
        <begin position="91"/>
        <end position="109"/>
    </location>
</feature>
<dbReference type="RefSeq" id="WP_009579798.1">
    <property type="nucleotide sequence ID" value="NZ_AMZN01000034.1"/>
</dbReference>
<evidence type="ECO:0000313" key="2">
    <source>
        <dbReference type="EMBL" id="ELR71662.1"/>
    </source>
</evidence>
<dbReference type="EMBL" id="AMZN01000034">
    <property type="protein sequence ID" value="ELR71662.1"/>
    <property type="molecule type" value="Genomic_DNA"/>
</dbReference>
<sequence length="144" mass="16680">MRLLRVILAGAIGTTAMTAFSYAISAARGKQFREPELLNKLTRRIEERLEIRRRHNDVEGWLMHYLVGLLFSTIYDQLWQKSRINTSFFKSLAMGGVTGVFGVSIWHLTFKMHPNPPKIHLKEFYVQLLVAHVIFGVFSSWDIE</sequence>
<comment type="caution">
    <text evidence="2">The sequence shown here is derived from an EMBL/GenBank/DDBJ whole genome shotgun (WGS) entry which is preliminary data.</text>
</comment>
<keyword evidence="1" id="KW-1133">Transmembrane helix</keyword>
<keyword evidence="1" id="KW-0472">Membrane</keyword>
<evidence type="ECO:0000256" key="1">
    <source>
        <dbReference type="SAM" id="Phobius"/>
    </source>
</evidence>
<dbReference type="OrthoDB" id="673991at2"/>
<name>L8JWT1_9BACT</name>
<dbReference type="Proteomes" id="UP000011135">
    <property type="component" value="Unassembled WGS sequence"/>
</dbReference>
<dbReference type="STRING" id="1237149.C900_02398"/>
<evidence type="ECO:0000313" key="3">
    <source>
        <dbReference type="Proteomes" id="UP000011135"/>
    </source>
</evidence>
<gene>
    <name evidence="2" type="ORF">C900_02398</name>
</gene>
<dbReference type="AlphaFoldDB" id="L8JWT1"/>
<organism evidence="2 3">
    <name type="scientific">Fulvivirga imtechensis AK7</name>
    <dbReference type="NCBI Taxonomy" id="1237149"/>
    <lineage>
        <taxon>Bacteria</taxon>
        <taxon>Pseudomonadati</taxon>
        <taxon>Bacteroidota</taxon>
        <taxon>Cytophagia</taxon>
        <taxon>Cytophagales</taxon>
        <taxon>Fulvivirgaceae</taxon>
        <taxon>Fulvivirga</taxon>
    </lineage>
</organism>
<feature type="transmembrane region" description="Helical" evidence="1">
    <location>
        <begin position="124"/>
        <end position="143"/>
    </location>
</feature>
<dbReference type="eggNOG" id="ENOG5032ZVF">
    <property type="taxonomic scope" value="Bacteria"/>
</dbReference>
<keyword evidence="3" id="KW-1185">Reference proteome</keyword>
<proteinExistence type="predicted"/>
<keyword evidence="1" id="KW-0812">Transmembrane</keyword>
<accession>L8JWT1</accession>
<protein>
    <submittedName>
        <fullName evidence="2">Uncharacterized protein</fullName>
    </submittedName>
</protein>